<proteinExistence type="inferred from homology"/>
<feature type="domain" description="AAA+ ATPase" evidence="6">
    <location>
        <begin position="115"/>
        <end position="237"/>
    </location>
</feature>
<keyword evidence="4" id="KW-0067">ATP-binding</keyword>
<sequence>MDDNFQLTNQEQVACPICNRQYLQAEIDGHVNRCIFLNSAPDGKLPRKRTSSTPLNETRASRPKLVSSPQKTPASHTTHVPLAVRARPKILEDFHGQSKVLGKGSVLRTLLESGEICNLILWGPPGCGKTSLSQVIQEICNRNPFRWKFSSLCAATAGVKEVQSIMALAKNDLKFNKKTVLFMDEIHRFNKKQQDVFLMSVEKGEIILIGATTENPSFVINNALLSRCKVVVFEKLSSEDLKKIITKALGGQIEISGEALKFIADVSDGDARIALNNLELVLQYYERNPQSSAISLKDVEDKLKKSSLLYDKTGEEHYNIISAVHKSIRGSDDNAALYWTTRMILSGEDPRFIARRLVRAASEDIGNADPNALPLAIATMQGCQLLGMPEADVLLAQCAIYLARAPKSREADSALAKAKSLIKEHKGPQPSVPMHIRNAPTKLMKELGYGRLEEGQTAGFMPPQYKDVNFFR</sequence>
<evidence type="ECO:0000259" key="6">
    <source>
        <dbReference type="SMART" id="SM00382"/>
    </source>
</evidence>
<dbReference type="InterPro" id="IPR032423">
    <property type="entry name" value="AAA_assoc_2"/>
</dbReference>
<dbReference type="Pfam" id="PF00004">
    <property type="entry name" value="AAA"/>
    <property type="match status" value="1"/>
</dbReference>
<evidence type="ECO:0000256" key="4">
    <source>
        <dbReference type="ARBA" id="ARBA00022840"/>
    </source>
</evidence>
<dbReference type="InterPro" id="IPR027417">
    <property type="entry name" value="P-loop_NTPase"/>
</dbReference>
<dbReference type="GO" id="GO:0005524">
    <property type="term" value="F:ATP binding"/>
    <property type="evidence" value="ECO:0007669"/>
    <property type="project" value="UniProtKB-KW"/>
</dbReference>
<accession>A0ABD1E8V4</accession>
<dbReference type="FunFam" id="1.20.272.10:FF:000001">
    <property type="entry name" value="Putative AAA family ATPase"/>
    <property type="match status" value="1"/>
</dbReference>
<dbReference type="CDD" id="cd00009">
    <property type="entry name" value="AAA"/>
    <property type="match status" value="1"/>
</dbReference>
<keyword evidence="2" id="KW-0235">DNA replication</keyword>
<dbReference type="InterPro" id="IPR021886">
    <property type="entry name" value="MgsA_C"/>
</dbReference>
<gene>
    <name evidence="7" type="ORF">ABEB36_011738</name>
</gene>
<evidence type="ECO:0000256" key="2">
    <source>
        <dbReference type="ARBA" id="ARBA00022705"/>
    </source>
</evidence>
<dbReference type="Pfam" id="PF12002">
    <property type="entry name" value="MgsA_C"/>
    <property type="match status" value="1"/>
</dbReference>
<dbReference type="SMART" id="SM00382">
    <property type="entry name" value="AAA"/>
    <property type="match status" value="1"/>
</dbReference>
<dbReference type="PANTHER" id="PTHR13779">
    <property type="entry name" value="WERNER HELICASE-INTERACTING PROTEIN 1 FAMILY MEMBER"/>
    <property type="match status" value="1"/>
</dbReference>
<feature type="compositionally biased region" description="Polar residues" evidence="5">
    <location>
        <begin position="67"/>
        <end position="78"/>
    </location>
</feature>
<dbReference type="Gene3D" id="3.40.50.300">
    <property type="entry name" value="P-loop containing nucleotide triphosphate hydrolases"/>
    <property type="match status" value="1"/>
</dbReference>
<dbReference type="InterPro" id="IPR003959">
    <property type="entry name" value="ATPase_AAA_core"/>
</dbReference>
<reference evidence="7 8" key="1">
    <citation type="submission" date="2024-05" db="EMBL/GenBank/DDBJ databases">
        <title>Genetic variation in Jamaican populations of the coffee berry borer (Hypothenemus hampei).</title>
        <authorList>
            <person name="Errbii M."/>
            <person name="Myrie A."/>
        </authorList>
    </citation>
    <scope>NUCLEOTIDE SEQUENCE [LARGE SCALE GENOMIC DNA]</scope>
    <source>
        <strain evidence="7">JA-Hopewell-2020-01-JO</strain>
        <tissue evidence="7">Whole body</tissue>
    </source>
</reference>
<keyword evidence="3" id="KW-0547">Nucleotide-binding</keyword>
<comment type="similarity">
    <text evidence="1">Belongs to the AAA ATPase family. RarA/MGS1/WRNIP1 subfamily.</text>
</comment>
<dbReference type="GO" id="GO:0006260">
    <property type="term" value="P:DNA replication"/>
    <property type="evidence" value="ECO:0007669"/>
    <property type="project" value="UniProtKB-KW"/>
</dbReference>
<evidence type="ECO:0000313" key="8">
    <source>
        <dbReference type="Proteomes" id="UP001566132"/>
    </source>
</evidence>
<comment type="caution">
    <text evidence="7">The sequence shown here is derived from an EMBL/GenBank/DDBJ whole genome shotgun (WGS) entry which is preliminary data.</text>
</comment>
<dbReference type="EMBL" id="JBDJPC010000009">
    <property type="protein sequence ID" value="KAL1491088.1"/>
    <property type="molecule type" value="Genomic_DNA"/>
</dbReference>
<dbReference type="PANTHER" id="PTHR13779:SF7">
    <property type="entry name" value="ATPASE WRNIP1"/>
    <property type="match status" value="1"/>
</dbReference>
<dbReference type="Gene3D" id="1.10.3710.10">
    <property type="entry name" value="DNA polymerase III clamp loader subunits, C-terminal domain"/>
    <property type="match status" value="1"/>
</dbReference>
<dbReference type="Pfam" id="PF16193">
    <property type="entry name" value="AAA_assoc_2"/>
    <property type="match status" value="1"/>
</dbReference>
<feature type="region of interest" description="Disordered" evidence="5">
    <location>
        <begin position="45"/>
        <end position="78"/>
    </location>
</feature>
<name>A0ABD1E8V4_HYPHA</name>
<dbReference type="InterPro" id="IPR003593">
    <property type="entry name" value="AAA+_ATPase"/>
</dbReference>
<dbReference type="SUPFAM" id="SSF48019">
    <property type="entry name" value="post-AAA+ oligomerization domain-like"/>
    <property type="match status" value="1"/>
</dbReference>
<evidence type="ECO:0000313" key="7">
    <source>
        <dbReference type="EMBL" id="KAL1491088.1"/>
    </source>
</evidence>
<organism evidence="7 8">
    <name type="scientific">Hypothenemus hampei</name>
    <name type="common">Coffee berry borer</name>
    <dbReference type="NCBI Taxonomy" id="57062"/>
    <lineage>
        <taxon>Eukaryota</taxon>
        <taxon>Metazoa</taxon>
        <taxon>Ecdysozoa</taxon>
        <taxon>Arthropoda</taxon>
        <taxon>Hexapoda</taxon>
        <taxon>Insecta</taxon>
        <taxon>Pterygota</taxon>
        <taxon>Neoptera</taxon>
        <taxon>Endopterygota</taxon>
        <taxon>Coleoptera</taxon>
        <taxon>Polyphaga</taxon>
        <taxon>Cucujiformia</taxon>
        <taxon>Curculionidae</taxon>
        <taxon>Scolytinae</taxon>
        <taxon>Hypothenemus</taxon>
    </lineage>
</organism>
<evidence type="ECO:0000256" key="1">
    <source>
        <dbReference type="ARBA" id="ARBA00008959"/>
    </source>
</evidence>
<dbReference type="InterPro" id="IPR051314">
    <property type="entry name" value="AAA_ATPase_RarA/MGS1/WRNIP1"/>
</dbReference>
<evidence type="ECO:0000256" key="3">
    <source>
        <dbReference type="ARBA" id="ARBA00022741"/>
    </source>
</evidence>
<dbReference type="FunFam" id="3.40.50.300:FF:000137">
    <property type="entry name" value="Replication-associated recombination protein A"/>
    <property type="match status" value="1"/>
</dbReference>
<protein>
    <recommendedName>
        <fullName evidence="6">AAA+ ATPase domain-containing protein</fullName>
    </recommendedName>
</protein>
<dbReference type="Gene3D" id="1.10.8.60">
    <property type="match status" value="1"/>
</dbReference>
<dbReference type="CDD" id="cd18139">
    <property type="entry name" value="HLD_clamp_RarA"/>
    <property type="match status" value="1"/>
</dbReference>
<dbReference type="AlphaFoldDB" id="A0ABD1E8V4"/>
<dbReference type="InterPro" id="IPR008921">
    <property type="entry name" value="DNA_pol3_clamp-load_cplx_C"/>
</dbReference>
<evidence type="ECO:0000256" key="5">
    <source>
        <dbReference type="SAM" id="MobiDB-lite"/>
    </source>
</evidence>
<dbReference type="Proteomes" id="UP001566132">
    <property type="component" value="Unassembled WGS sequence"/>
</dbReference>
<dbReference type="SUPFAM" id="SSF52540">
    <property type="entry name" value="P-loop containing nucleoside triphosphate hydrolases"/>
    <property type="match status" value="1"/>
</dbReference>
<dbReference type="Gene3D" id="1.20.272.10">
    <property type="match status" value="1"/>
</dbReference>
<keyword evidence="8" id="KW-1185">Reference proteome</keyword>